<accession>A0A8H7GT26</accession>
<proteinExistence type="predicted"/>
<keyword evidence="2" id="KW-1185">Reference proteome</keyword>
<dbReference type="Proteomes" id="UP000649328">
    <property type="component" value="Unassembled WGS sequence"/>
</dbReference>
<dbReference type="AlphaFoldDB" id="A0A8H7GT26"/>
<name>A0A8H7GT26_9ASCO</name>
<comment type="caution">
    <text evidence="1">The sequence shown here is derived from an EMBL/GenBank/DDBJ whole genome shotgun (WGS) entry which is preliminary data.</text>
</comment>
<dbReference type="EMBL" id="JACBPP010000004">
    <property type="protein sequence ID" value="KAF8002605.1"/>
    <property type="molecule type" value="Genomic_DNA"/>
</dbReference>
<evidence type="ECO:0000313" key="2">
    <source>
        <dbReference type="Proteomes" id="UP000649328"/>
    </source>
</evidence>
<organism evidence="1 2">
    <name type="scientific">Metschnikowia pulcherrima</name>
    <dbReference type="NCBI Taxonomy" id="27326"/>
    <lineage>
        <taxon>Eukaryota</taxon>
        <taxon>Fungi</taxon>
        <taxon>Dikarya</taxon>
        <taxon>Ascomycota</taxon>
        <taxon>Saccharomycotina</taxon>
        <taxon>Pichiomycetes</taxon>
        <taxon>Metschnikowiaceae</taxon>
        <taxon>Metschnikowia</taxon>
    </lineage>
</organism>
<evidence type="ECO:0000313" key="1">
    <source>
        <dbReference type="EMBL" id="KAF8002605.1"/>
    </source>
</evidence>
<gene>
    <name evidence="1" type="ORF">HF325_003570</name>
</gene>
<dbReference type="OrthoDB" id="10385711at2759"/>
<protein>
    <submittedName>
        <fullName evidence="1">Uncharacterized protein</fullName>
    </submittedName>
</protein>
<reference evidence="1" key="1">
    <citation type="submission" date="2020-10" db="EMBL/GenBank/DDBJ databases">
        <title>The Whole-Genome Sequence of Metschnikowia persimmonesis, a Novel Endophytic Yeast Species Isolated from Medicinal Plant Diospyros kaki Thumb.</title>
        <authorList>
            <person name="Rahmat E."/>
            <person name="Kang Y."/>
        </authorList>
    </citation>
    <scope>NUCLEOTIDE SEQUENCE</scope>
    <source>
        <strain evidence="1">KIOM G15050</strain>
    </source>
</reference>
<sequence>MPSDAPSQKSSKEVSILIAHMGNGGLQLEYADLQVPPDRTNPHPKVPLEVCDVTSVDTLGRFHDAEDDSDFDAASLMDCGDALFANIDLPISGAKGSHFSLYKLLDAILSRHVDISLQLQATLVRLERLREQNRHDAVFLRKLSARNELMRERVHELKADVLGVFQEIEILKNTNLEKTVCPEPTISYRFPLKKWLDRVVELGEPVLSIKEEFQAFDEILTEPEIEWCKFDFKFSSANRHCLRKAKDQRAHQMEP</sequence>